<keyword evidence="8" id="KW-0694">RNA-binding</keyword>
<comment type="caution">
    <text evidence="11">The sequence shown here is derived from an EMBL/GenBank/DDBJ whole genome shotgun (WGS) entry which is preliminary data.</text>
</comment>
<dbReference type="InterPro" id="IPR001900">
    <property type="entry name" value="RNase_II/R"/>
</dbReference>
<evidence type="ECO:0000256" key="3">
    <source>
        <dbReference type="ARBA" id="ARBA00012163"/>
    </source>
</evidence>
<dbReference type="InterPro" id="IPR040476">
    <property type="entry name" value="CSD2"/>
</dbReference>
<dbReference type="Pfam" id="PF17876">
    <property type="entry name" value="CSD2"/>
    <property type="match status" value="1"/>
</dbReference>
<evidence type="ECO:0000256" key="4">
    <source>
        <dbReference type="ARBA" id="ARBA00022490"/>
    </source>
</evidence>
<sequence>MLNADALSQLRQLKSDIEDKKVVFPGTVKATNGRFGFVVLDEGRDVFLPPEEMQKVLPGDRVNITEQEGDKGKTQGVIDELLETSLDTFVGRYLVRGKGHFVVPETPGINRWIFIPPKERQNAEPDDYIYCRIHKHPIKDGKGQAKILKVIGKAGETGIERAFTVATFDLPDTWPDAVRKQTEALDESAVEARGEGREDRTSQPYVTIDSPGTQDMDDALLAEPNATGWKLSIAIADPTAVIEPGSPAEQEAFRRATAIYFPGEPLPMLPDTLSTRLCSLMPDVKRLALVCDLQVNNDGSLGEYSFHQAVIRSHGKLSYELVSNLIEGREDDDIKALPDSVSNSLDQLHQAAMSLRKWRGEHALVNGDRPEFRLRLDENRRVRLIEPSVQNEAHRLVEECMIAANRCAADFLGQQNRGLFIQHPGLRGDRADNIRALLEGYAPQLADLDATSAEGFRDLMKQTEGLEADVPVKAILSRQLARAELSFTAAPHQGMGLTAYTTFTSPLRKFSDFHVHRLIKSILWQEPLAELTDEQLAELQLTQFRARQAANSLENWLKSDFAKTLGEDRMTGVISRTIPAGFFVRLDANGLEGFVSCKTLEGKFSFDPVTLRLVHNKNGRIFQLEQPVTVTFAGVDEERKQILFNLVEDQAADSKPQSTDDA</sequence>
<dbReference type="InterPro" id="IPR013223">
    <property type="entry name" value="RNase_B_OB_dom"/>
</dbReference>
<feature type="compositionally biased region" description="Basic and acidic residues" evidence="9">
    <location>
        <begin position="190"/>
        <end position="201"/>
    </location>
</feature>
<dbReference type="NCBIfam" id="TIGR00358">
    <property type="entry name" value="3_prime_RNase"/>
    <property type="match status" value="1"/>
</dbReference>
<dbReference type="Pfam" id="PF08206">
    <property type="entry name" value="OB_RNB"/>
    <property type="match status" value="1"/>
</dbReference>
<reference evidence="11" key="1">
    <citation type="submission" date="2022-07" db="EMBL/GenBank/DDBJ databases">
        <title>Marinobacter iranensis a new bacterium isolate from a hipersaline lake in Iran.</title>
        <authorList>
            <person name="Mohammad A.M.A."/>
            <person name="Cristina S.-P."/>
            <person name="Antonio V."/>
        </authorList>
    </citation>
    <scope>NUCLEOTIDE SEQUENCE</scope>
    <source>
        <strain evidence="11">71-i</strain>
    </source>
</reference>
<feature type="region of interest" description="Disordered" evidence="9">
    <location>
        <begin position="184"/>
        <end position="214"/>
    </location>
</feature>
<keyword evidence="4" id="KW-0963">Cytoplasm</keyword>
<evidence type="ECO:0000256" key="8">
    <source>
        <dbReference type="ARBA" id="ARBA00022884"/>
    </source>
</evidence>
<dbReference type="SMART" id="SM00357">
    <property type="entry name" value="CSP"/>
    <property type="match status" value="1"/>
</dbReference>
<evidence type="ECO:0000256" key="2">
    <source>
        <dbReference type="ARBA" id="ARBA00004496"/>
    </source>
</evidence>
<dbReference type="Proteomes" id="UP001143391">
    <property type="component" value="Unassembled WGS sequence"/>
</dbReference>
<dbReference type="EC" id="3.1.13.1" evidence="3"/>
<dbReference type="Pfam" id="PF00773">
    <property type="entry name" value="RNB"/>
    <property type="match status" value="1"/>
</dbReference>
<evidence type="ECO:0000259" key="10">
    <source>
        <dbReference type="PROSITE" id="PS50126"/>
    </source>
</evidence>
<evidence type="ECO:0000313" key="11">
    <source>
        <dbReference type="EMBL" id="MDF0751783.1"/>
    </source>
</evidence>
<keyword evidence="7" id="KW-0269">Exonuclease</keyword>
<evidence type="ECO:0000256" key="1">
    <source>
        <dbReference type="ARBA" id="ARBA00001849"/>
    </source>
</evidence>
<feature type="compositionally biased region" description="Polar residues" evidence="9">
    <location>
        <begin position="202"/>
        <end position="213"/>
    </location>
</feature>
<evidence type="ECO:0000256" key="7">
    <source>
        <dbReference type="ARBA" id="ARBA00022839"/>
    </source>
</evidence>
<dbReference type="EMBL" id="JANCMW010000011">
    <property type="protein sequence ID" value="MDF0751783.1"/>
    <property type="molecule type" value="Genomic_DNA"/>
</dbReference>
<dbReference type="InterPro" id="IPR003029">
    <property type="entry name" value="S1_domain"/>
</dbReference>
<dbReference type="SMART" id="SM00955">
    <property type="entry name" value="RNB"/>
    <property type="match status" value="1"/>
</dbReference>
<keyword evidence="12" id="KW-1185">Reference proteome</keyword>
<organism evidence="11 12">
    <name type="scientific">Marinobacter iranensis</name>
    <dbReference type="NCBI Taxonomy" id="2962607"/>
    <lineage>
        <taxon>Bacteria</taxon>
        <taxon>Pseudomonadati</taxon>
        <taxon>Pseudomonadota</taxon>
        <taxon>Gammaproteobacteria</taxon>
        <taxon>Pseudomonadales</taxon>
        <taxon>Marinobacteraceae</taxon>
        <taxon>Marinobacter</taxon>
    </lineage>
</organism>
<dbReference type="InterPro" id="IPR012340">
    <property type="entry name" value="NA-bd_OB-fold"/>
</dbReference>
<dbReference type="RefSeq" id="WP_275708429.1">
    <property type="nucleotide sequence ID" value="NZ_JANCMW010000011.1"/>
</dbReference>
<evidence type="ECO:0000256" key="5">
    <source>
        <dbReference type="ARBA" id="ARBA00022722"/>
    </source>
</evidence>
<dbReference type="InterPro" id="IPR050180">
    <property type="entry name" value="RNR_Ribonuclease"/>
</dbReference>
<evidence type="ECO:0000256" key="6">
    <source>
        <dbReference type="ARBA" id="ARBA00022801"/>
    </source>
</evidence>
<dbReference type="InterPro" id="IPR011129">
    <property type="entry name" value="CSD"/>
</dbReference>
<dbReference type="Gene3D" id="2.40.50.140">
    <property type="entry name" value="Nucleic acid-binding proteins"/>
    <property type="match status" value="2"/>
</dbReference>
<keyword evidence="5" id="KW-0540">Nuclease</keyword>
<evidence type="ECO:0000313" key="12">
    <source>
        <dbReference type="Proteomes" id="UP001143391"/>
    </source>
</evidence>
<dbReference type="PROSITE" id="PS50126">
    <property type="entry name" value="S1"/>
    <property type="match status" value="1"/>
</dbReference>
<feature type="domain" description="S1 motif" evidence="10">
    <location>
        <begin position="567"/>
        <end position="647"/>
    </location>
</feature>
<comment type="catalytic activity">
    <reaction evidence="1">
        <text>Exonucleolytic cleavage in the 3'- to 5'-direction to yield nucleoside 5'-phosphates.</text>
        <dbReference type="EC" id="3.1.13.1"/>
    </reaction>
</comment>
<evidence type="ECO:0000256" key="9">
    <source>
        <dbReference type="SAM" id="MobiDB-lite"/>
    </source>
</evidence>
<dbReference type="PANTHER" id="PTHR23355:SF37">
    <property type="entry name" value="EXORIBONUCLEASE 2"/>
    <property type="match status" value="1"/>
</dbReference>
<comment type="subcellular location">
    <subcellularLocation>
        <location evidence="2">Cytoplasm</location>
    </subcellularLocation>
</comment>
<dbReference type="Pfam" id="PF00575">
    <property type="entry name" value="S1"/>
    <property type="match status" value="1"/>
</dbReference>
<dbReference type="InterPro" id="IPR004476">
    <property type="entry name" value="RNase_II/RNase_R"/>
</dbReference>
<gene>
    <name evidence="11" type="ORF">NLU14_16250</name>
</gene>
<accession>A0ABT5YDN0</accession>
<keyword evidence="6" id="KW-0378">Hydrolase</keyword>
<dbReference type="PANTHER" id="PTHR23355">
    <property type="entry name" value="RIBONUCLEASE"/>
    <property type="match status" value="1"/>
</dbReference>
<proteinExistence type="predicted"/>
<protein>
    <recommendedName>
        <fullName evidence="3">exoribonuclease II</fullName>
        <ecNumber evidence="3">3.1.13.1</ecNumber>
    </recommendedName>
</protein>
<name>A0ABT5YDN0_9GAMM</name>
<dbReference type="SUPFAM" id="SSF50249">
    <property type="entry name" value="Nucleic acid-binding proteins"/>
    <property type="match status" value="3"/>
</dbReference>